<keyword evidence="4" id="KW-0472">Membrane</keyword>
<keyword evidence="4" id="KW-1133">Transmembrane helix</keyword>
<dbReference type="EMBL" id="SGWV01000013">
    <property type="protein sequence ID" value="RZS46922.1"/>
    <property type="molecule type" value="Genomic_DNA"/>
</dbReference>
<dbReference type="PROSITE" id="PS00409">
    <property type="entry name" value="PROKAR_NTER_METHYL"/>
    <property type="match status" value="1"/>
</dbReference>
<dbReference type="InterPro" id="IPR012902">
    <property type="entry name" value="N_methyl_site"/>
</dbReference>
<dbReference type="RefSeq" id="WP_130483765.1">
    <property type="nucleotide sequence ID" value="NZ_SGWV01000013.1"/>
</dbReference>
<name>A0A4Q7LCF2_9BURK</name>
<gene>
    <name evidence="5" type="ORF">EV685_3954</name>
</gene>
<comment type="similarity">
    <text evidence="1 3">Belongs to the N-Me-Phe pilin family.</text>
</comment>
<sequence length="137" mass="13911">MKSVQRGFTLIELMIVVAIIGILAAVALPAYRDYTLRAKVSELLLAASSTRTAVTENSQNAGFTNGSGITAPGAGGKVASASVGASGLIRIEGVSAEFGANAVVVLLTPSWNAGASTVVWTCAVSPTNLEPSSCRQD</sequence>
<evidence type="ECO:0000313" key="5">
    <source>
        <dbReference type="EMBL" id="RZS46922.1"/>
    </source>
</evidence>
<proteinExistence type="inferred from homology"/>
<dbReference type="Pfam" id="PF07963">
    <property type="entry name" value="N_methyl"/>
    <property type="match status" value="1"/>
</dbReference>
<dbReference type="GO" id="GO:0009289">
    <property type="term" value="C:pilus"/>
    <property type="evidence" value="ECO:0007669"/>
    <property type="project" value="InterPro"/>
</dbReference>
<keyword evidence="2" id="KW-0488">Methylation</keyword>
<evidence type="ECO:0000256" key="3">
    <source>
        <dbReference type="RuleBase" id="RU000389"/>
    </source>
</evidence>
<feature type="transmembrane region" description="Helical" evidence="4">
    <location>
        <begin position="7"/>
        <end position="31"/>
    </location>
</feature>
<reference evidence="5 6" key="1">
    <citation type="submission" date="2019-02" db="EMBL/GenBank/DDBJ databases">
        <title>Genomic Encyclopedia of Type Strains, Phase IV (KMG-IV): sequencing the most valuable type-strain genomes for metagenomic binning, comparative biology and taxonomic classification.</title>
        <authorList>
            <person name="Goeker M."/>
        </authorList>
    </citation>
    <scope>NUCLEOTIDE SEQUENCE [LARGE SCALE GENOMIC DNA]</scope>
    <source>
        <strain evidence="5 6">DSM 10617</strain>
    </source>
</reference>
<dbReference type="InterPro" id="IPR045584">
    <property type="entry name" value="Pilin-like"/>
</dbReference>
<dbReference type="GO" id="GO:0007155">
    <property type="term" value="P:cell adhesion"/>
    <property type="evidence" value="ECO:0007669"/>
    <property type="project" value="InterPro"/>
</dbReference>
<dbReference type="Pfam" id="PF00114">
    <property type="entry name" value="Pilin"/>
    <property type="match status" value="1"/>
</dbReference>
<organism evidence="5 6">
    <name type="scientific">Sphaerotilus mobilis</name>
    <dbReference type="NCBI Taxonomy" id="47994"/>
    <lineage>
        <taxon>Bacteria</taxon>
        <taxon>Pseudomonadati</taxon>
        <taxon>Pseudomonadota</taxon>
        <taxon>Betaproteobacteria</taxon>
        <taxon>Burkholderiales</taxon>
        <taxon>Sphaerotilaceae</taxon>
        <taxon>Sphaerotilus</taxon>
    </lineage>
</organism>
<dbReference type="Proteomes" id="UP000293433">
    <property type="component" value="Unassembled WGS sequence"/>
</dbReference>
<dbReference type="NCBIfam" id="TIGR02532">
    <property type="entry name" value="IV_pilin_GFxxxE"/>
    <property type="match status" value="1"/>
</dbReference>
<evidence type="ECO:0000313" key="6">
    <source>
        <dbReference type="Proteomes" id="UP000293433"/>
    </source>
</evidence>
<protein>
    <submittedName>
        <fullName evidence="5">Type IV pilus assembly protein PilA</fullName>
    </submittedName>
</protein>
<keyword evidence="4" id="KW-0812">Transmembrane</keyword>
<dbReference type="SUPFAM" id="SSF54523">
    <property type="entry name" value="Pili subunits"/>
    <property type="match status" value="1"/>
</dbReference>
<keyword evidence="3" id="KW-0281">Fimbrium</keyword>
<dbReference type="PANTHER" id="PTHR30093">
    <property type="entry name" value="GENERAL SECRETION PATHWAY PROTEIN G"/>
    <property type="match status" value="1"/>
</dbReference>
<dbReference type="PANTHER" id="PTHR30093:SF34">
    <property type="entry name" value="PREPILIN PEPTIDASE-DEPENDENT PROTEIN D"/>
    <property type="match status" value="1"/>
</dbReference>
<dbReference type="InterPro" id="IPR001082">
    <property type="entry name" value="Pilin"/>
</dbReference>
<dbReference type="AlphaFoldDB" id="A0A4Q7LCF2"/>
<dbReference type="OrthoDB" id="8607132at2"/>
<dbReference type="Gene3D" id="3.30.700.10">
    <property type="entry name" value="Glycoprotein, Type 4 Pilin"/>
    <property type="match status" value="1"/>
</dbReference>
<evidence type="ECO:0000256" key="2">
    <source>
        <dbReference type="ARBA" id="ARBA00022481"/>
    </source>
</evidence>
<evidence type="ECO:0000256" key="1">
    <source>
        <dbReference type="ARBA" id="ARBA00005233"/>
    </source>
</evidence>
<comment type="caution">
    <text evidence="5">The sequence shown here is derived from an EMBL/GenBank/DDBJ whole genome shotgun (WGS) entry which is preliminary data.</text>
</comment>
<accession>A0A4Q7LCF2</accession>
<keyword evidence="6" id="KW-1185">Reference proteome</keyword>
<evidence type="ECO:0000256" key="4">
    <source>
        <dbReference type="SAM" id="Phobius"/>
    </source>
</evidence>